<gene>
    <name evidence="2" type="ORF">JOB18_035425</name>
</gene>
<organism evidence="2 3">
    <name type="scientific">Solea senegalensis</name>
    <name type="common">Senegalese sole</name>
    <dbReference type="NCBI Taxonomy" id="28829"/>
    <lineage>
        <taxon>Eukaryota</taxon>
        <taxon>Metazoa</taxon>
        <taxon>Chordata</taxon>
        <taxon>Craniata</taxon>
        <taxon>Vertebrata</taxon>
        <taxon>Euteleostomi</taxon>
        <taxon>Actinopterygii</taxon>
        <taxon>Neopterygii</taxon>
        <taxon>Teleostei</taxon>
        <taxon>Neoteleostei</taxon>
        <taxon>Acanthomorphata</taxon>
        <taxon>Carangaria</taxon>
        <taxon>Pleuronectiformes</taxon>
        <taxon>Pleuronectoidei</taxon>
        <taxon>Soleidae</taxon>
        <taxon>Solea</taxon>
    </lineage>
</organism>
<sequence>MVKPKRRLSMNVLSVKRTPSSGTPQTCRETWRSWFFMKPRPCTAPNEPCNCCDSKACRERARESEGERGRECQSAGSKRSLSVALYLRGGTAFKQQSQLFDTSPFLTSRHSRPQTRFSQIPDDILTGGLSDWSARFWTNIHGSPLKPSEEEKTPIYLGKTSAEWP</sequence>
<dbReference type="Proteomes" id="UP000693946">
    <property type="component" value="Linkage Group LG16"/>
</dbReference>
<evidence type="ECO:0000256" key="1">
    <source>
        <dbReference type="SAM" id="MobiDB-lite"/>
    </source>
</evidence>
<evidence type="ECO:0000313" key="2">
    <source>
        <dbReference type="EMBL" id="KAG7510898.1"/>
    </source>
</evidence>
<proteinExistence type="predicted"/>
<keyword evidence="3" id="KW-1185">Reference proteome</keyword>
<evidence type="ECO:0000313" key="3">
    <source>
        <dbReference type="Proteomes" id="UP000693946"/>
    </source>
</evidence>
<feature type="region of interest" description="Disordered" evidence="1">
    <location>
        <begin position="143"/>
        <end position="165"/>
    </location>
</feature>
<dbReference type="EMBL" id="JAGKHQ010000008">
    <property type="protein sequence ID" value="KAG7510898.1"/>
    <property type="molecule type" value="Genomic_DNA"/>
</dbReference>
<name>A0AAV6S210_SOLSE</name>
<comment type="caution">
    <text evidence="2">The sequence shown here is derived from an EMBL/GenBank/DDBJ whole genome shotgun (WGS) entry which is preliminary data.</text>
</comment>
<accession>A0AAV6S210</accession>
<protein>
    <submittedName>
        <fullName evidence="2">Uncharacterized protein</fullName>
    </submittedName>
</protein>
<reference evidence="2 3" key="1">
    <citation type="journal article" date="2021" name="Sci. Rep.">
        <title>Chromosome anchoring in Senegalese sole (Solea senegalensis) reveals sex-associated markers and genome rearrangements in flatfish.</title>
        <authorList>
            <person name="Guerrero-Cozar I."/>
            <person name="Gomez-Garrido J."/>
            <person name="Berbel C."/>
            <person name="Martinez-Blanch J.F."/>
            <person name="Alioto T."/>
            <person name="Claros M.G."/>
            <person name="Gagnaire P.A."/>
            <person name="Manchado M."/>
        </authorList>
    </citation>
    <scope>NUCLEOTIDE SEQUENCE [LARGE SCALE GENOMIC DNA]</scope>
    <source>
        <strain evidence="2">Sse05_10M</strain>
    </source>
</reference>
<dbReference type="AlphaFoldDB" id="A0AAV6S210"/>